<protein>
    <submittedName>
        <fullName evidence="1">Uncharacterized protein</fullName>
    </submittedName>
</protein>
<dbReference type="Proteomes" id="UP000233837">
    <property type="component" value="Unassembled WGS sequence"/>
</dbReference>
<reference evidence="1 2" key="2">
    <citation type="journal article" date="2017" name="Nature">
        <title>The Apostasia genome and the evolution of orchids.</title>
        <authorList>
            <person name="Zhang G.Q."/>
            <person name="Liu K.W."/>
            <person name="Li Z."/>
            <person name="Lohaus R."/>
            <person name="Hsiao Y.Y."/>
            <person name="Niu S.C."/>
            <person name="Wang J.Y."/>
            <person name="Lin Y.C."/>
            <person name="Xu Q."/>
            <person name="Chen L.J."/>
            <person name="Yoshida K."/>
            <person name="Fujiwara S."/>
            <person name="Wang Z.W."/>
            <person name="Zhang Y.Q."/>
            <person name="Mitsuda N."/>
            <person name="Wang M."/>
            <person name="Liu G.H."/>
            <person name="Pecoraro L."/>
            <person name="Huang H.X."/>
            <person name="Xiao X.J."/>
            <person name="Lin M."/>
            <person name="Wu X.Y."/>
            <person name="Wu W.L."/>
            <person name="Chen Y.Y."/>
            <person name="Chang S.B."/>
            <person name="Sakamoto S."/>
            <person name="Ohme-Takagi M."/>
            <person name="Yagi M."/>
            <person name="Zeng S.J."/>
            <person name="Shen C.Y."/>
            <person name="Yeh C.M."/>
            <person name="Luo Y.B."/>
            <person name="Tsai W.C."/>
            <person name="Van de Peer Y."/>
            <person name="Liu Z.J."/>
        </authorList>
    </citation>
    <scope>NUCLEOTIDE SEQUENCE [LARGE SCALE GENOMIC DNA]</scope>
    <source>
        <tissue evidence="1">The whole plant</tissue>
    </source>
</reference>
<evidence type="ECO:0000313" key="1">
    <source>
        <dbReference type="EMBL" id="PKU59174.1"/>
    </source>
</evidence>
<proteinExistence type="predicted"/>
<dbReference type="EMBL" id="KZ505574">
    <property type="protein sequence ID" value="PKU59174.1"/>
    <property type="molecule type" value="Genomic_DNA"/>
</dbReference>
<sequence length="57" mass="6351">MKCAILENRSTTTMIESLPRFVLGKPKMKSMLKSSQIDSGTGRGRYKPAFCPPPLYS</sequence>
<dbReference type="AlphaFoldDB" id="A0A2I0V6Z0"/>
<keyword evidence="2" id="KW-1185">Reference proteome</keyword>
<name>A0A2I0V6Z0_9ASPA</name>
<organism evidence="1 2">
    <name type="scientific">Dendrobium catenatum</name>
    <dbReference type="NCBI Taxonomy" id="906689"/>
    <lineage>
        <taxon>Eukaryota</taxon>
        <taxon>Viridiplantae</taxon>
        <taxon>Streptophyta</taxon>
        <taxon>Embryophyta</taxon>
        <taxon>Tracheophyta</taxon>
        <taxon>Spermatophyta</taxon>
        <taxon>Magnoliopsida</taxon>
        <taxon>Liliopsida</taxon>
        <taxon>Asparagales</taxon>
        <taxon>Orchidaceae</taxon>
        <taxon>Epidendroideae</taxon>
        <taxon>Malaxideae</taxon>
        <taxon>Dendrobiinae</taxon>
        <taxon>Dendrobium</taxon>
    </lineage>
</organism>
<gene>
    <name evidence="1" type="ORF">MA16_Dca028462</name>
</gene>
<evidence type="ECO:0000313" key="2">
    <source>
        <dbReference type="Proteomes" id="UP000233837"/>
    </source>
</evidence>
<accession>A0A2I0V6Z0</accession>
<reference evidence="1 2" key="1">
    <citation type="journal article" date="2016" name="Sci. Rep.">
        <title>The Dendrobium catenatum Lindl. genome sequence provides insights into polysaccharide synthase, floral development and adaptive evolution.</title>
        <authorList>
            <person name="Zhang G.Q."/>
            <person name="Xu Q."/>
            <person name="Bian C."/>
            <person name="Tsai W.C."/>
            <person name="Yeh C.M."/>
            <person name="Liu K.W."/>
            <person name="Yoshida K."/>
            <person name="Zhang L.S."/>
            <person name="Chang S.B."/>
            <person name="Chen F."/>
            <person name="Shi Y."/>
            <person name="Su Y.Y."/>
            <person name="Zhang Y.Q."/>
            <person name="Chen L.J."/>
            <person name="Yin Y."/>
            <person name="Lin M."/>
            <person name="Huang H."/>
            <person name="Deng H."/>
            <person name="Wang Z.W."/>
            <person name="Zhu S.L."/>
            <person name="Zhao X."/>
            <person name="Deng C."/>
            <person name="Niu S.C."/>
            <person name="Huang J."/>
            <person name="Wang M."/>
            <person name="Liu G.H."/>
            <person name="Yang H.J."/>
            <person name="Xiao X.J."/>
            <person name="Hsiao Y.Y."/>
            <person name="Wu W.L."/>
            <person name="Chen Y.Y."/>
            <person name="Mitsuda N."/>
            <person name="Ohme-Takagi M."/>
            <person name="Luo Y.B."/>
            <person name="Van de Peer Y."/>
            <person name="Liu Z.J."/>
        </authorList>
    </citation>
    <scope>NUCLEOTIDE SEQUENCE [LARGE SCALE GENOMIC DNA]</scope>
    <source>
        <tissue evidence="1">The whole plant</tissue>
    </source>
</reference>